<protein>
    <recommendedName>
        <fullName evidence="3">Type III secretion protein</fullName>
    </recommendedName>
</protein>
<dbReference type="AlphaFoldDB" id="A0A6M3ZRL2"/>
<dbReference type="SUPFAM" id="SSF69635">
    <property type="entry name" value="Type III secretory system chaperone-like"/>
    <property type="match status" value="1"/>
</dbReference>
<evidence type="ECO:0000313" key="2">
    <source>
        <dbReference type="Proteomes" id="UP000501648"/>
    </source>
</evidence>
<sequence>MSTESPDHWLQTLPLDEPVVIDGETVFLRVQPEGAELGVYLAGQPSDSALADAMRVSFQSAREFEAGLGWEPDAGLVLSRWIAGASGWHDLAEPLEQILNQLALWRAAMSRAHSSQDKHAKRDEERFYKLLSQSGGMK</sequence>
<proteinExistence type="predicted"/>
<evidence type="ECO:0000313" key="1">
    <source>
        <dbReference type="EMBL" id="QJQ01218.1"/>
    </source>
</evidence>
<reference evidence="1 2" key="1">
    <citation type="journal article" date="2012" name="J. Bacteriol.">
        <title>Genome sequence of the pathogenic Herbaspirillum seropedicae strain Os34, isolated from rice roots.</title>
        <authorList>
            <person name="Ye W."/>
            <person name="Ye S."/>
            <person name="Liu J."/>
            <person name="Chang S."/>
            <person name="Chen M."/>
            <person name="Zhu B."/>
            <person name="Guo L."/>
            <person name="An Q."/>
        </authorList>
    </citation>
    <scope>NUCLEOTIDE SEQUENCE [LARGE SCALE GENOMIC DNA]</scope>
    <source>
        <strain evidence="1 2">Os34</strain>
    </source>
</reference>
<organism evidence="1 2">
    <name type="scientific">Herbaspirillum rubrisubalbicans Os34</name>
    <dbReference type="NCBI Taxonomy" id="1235827"/>
    <lineage>
        <taxon>Bacteria</taxon>
        <taxon>Pseudomonadati</taxon>
        <taxon>Pseudomonadota</taxon>
        <taxon>Betaproteobacteria</taxon>
        <taxon>Burkholderiales</taxon>
        <taxon>Oxalobacteraceae</taxon>
        <taxon>Herbaspirillum</taxon>
    </lineage>
</organism>
<dbReference type="EMBL" id="CP008956">
    <property type="protein sequence ID" value="QJQ01218.1"/>
    <property type="molecule type" value="Genomic_DNA"/>
</dbReference>
<dbReference type="RefSeq" id="WP_017453245.1">
    <property type="nucleotide sequence ID" value="NZ_CP008956.1"/>
</dbReference>
<gene>
    <name evidence="1" type="ORF">C798_13525</name>
</gene>
<name>A0A6M3ZRL2_9BURK</name>
<accession>A0A6M3ZRL2</accession>
<dbReference type="Proteomes" id="UP000501648">
    <property type="component" value="Chromosome"/>
</dbReference>
<evidence type="ECO:0008006" key="3">
    <source>
        <dbReference type="Google" id="ProtNLM"/>
    </source>
</evidence>